<dbReference type="EMBL" id="BTSX01000005">
    <property type="protein sequence ID" value="GMS98011.1"/>
    <property type="molecule type" value="Genomic_DNA"/>
</dbReference>
<accession>A0AAV5TUD0</accession>
<reference evidence="1" key="1">
    <citation type="submission" date="2023-10" db="EMBL/GenBank/DDBJ databases">
        <title>Genome assembly of Pristionchus species.</title>
        <authorList>
            <person name="Yoshida K."/>
            <person name="Sommer R.J."/>
        </authorList>
    </citation>
    <scope>NUCLEOTIDE SEQUENCE</scope>
    <source>
        <strain evidence="1">RS0144</strain>
    </source>
</reference>
<evidence type="ECO:0000313" key="1">
    <source>
        <dbReference type="EMBL" id="GMS98011.1"/>
    </source>
</evidence>
<organism evidence="1 2">
    <name type="scientific">Pristionchus entomophagus</name>
    <dbReference type="NCBI Taxonomy" id="358040"/>
    <lineage>
        <taxon>Eukaryota</taxon>
        <taxon>Metazoa</taxon>
        <taxon>Ecdysozoa</taxon>
        <taxon>Nematoda</taxon>
        <taxon>Chromadorea</taxon>
        <taxon>Rhabditida</taxon>
        <taxon>Rhabditina</taxon>
        <taxon>Diplogasteromorpha</taxon>
        <taxon>Diplogasteroidea</taxon>
        <taxon>Neodiplogasteridae</taxon>
        <taxon>Pristionchus</taxon>
    </lineage>
</organism>
<dbReference type="SUPFAM" id="SSF63748">
    <property type="entry name" value="Tudor/PWWP/MBT"/>
    <property type="match status" value="1"/>
</dbReference>
<dbReference type="AlphaFoldDB" id="A0AAV5TUD0"/>
<gene>
    <name evidence="1" type="ORF">PENTCL1PPCAC_20186</name>
</gene>
<feature type="non-terminal residue" evidence="1">
    <location>
        <position position="1"/>
    </location>
</feature>
<proteinExistence type="predicted"/>
<name>A0AAV5TUD0_9BILA</name>
<evidence type="ECO:0008006" key="3">
    <source>
        <dbReference type="Google" id="ProtNLM"/>
    </source>
</evidence>
<sequence>EEKELLQNGFFDAIVDGEQKRCCKINRIPMNSVAIVHVVTVHSPSLIFVRIINTIRDRLVVREPATLSPLKDRELEEFYYVLCPIEERTYGRARIIKIEPHPTNDNEKLVQLILIDDGNIVWANSSSLVSMDPDLSPGAKDLAYHPWQTSAVSLAGISPKKTPKNRDRNWEEKVRLRLQKLIDGFEKFKTKATTLHKNHNDYGVASVVSLLGLREKKDEEEEEKKYKINYVKPTLVRP</sequence>
<keyword evidence="2" id="KW-1185">Reference proteome</keyword>
<dbReference type="Gene3D" id="2.40.50.90">
    <property type="match status" value="1"/>
</dbReference>
<evidence type="ECO:0000313" key="2">
    <source>
        <dbReference type="Proteomes" id="UP001432027"/>
    </source>
</evidence>
<feature type="non-terminal residue" evidence="1">
    <location>
        <position position="238"/>
    </location>
</feature>
<comment type="caution">
    <text evidence="1">The sequence shown here is derived from an EMBL/GenBank/DDBJ whole genome shotgun (WGS) entry which is preliminary data.</text>
</comment>
<dbReference type="InterPro" id="IPR035437">
    <property type="entry name" value="SNase_OB-fold_sf"/>
</dbReference>
<dbReference type="Gene3D" id="2.30.30.140">
    <property type="match status" value="1"/>
</dbReference>
<dbReference type="Proteomes" id="UP001432027">
    <property type="component" value="Unassembled WGS sequence"/>
</dbReference>
<protein>
    <recommendedName>
        <fullName evidence="3">Tudor domain-containing protein</fullName>
    </recommendedName>
</protein>